<accession>A0A1X7VSX3</accession>
<proteinExistence type="predicted"/>
<protein>
    <submittedName>
        <fullName evidence="2">Uncharacterized protein</fullName>
    </submittedName>
</protein>
<name>A0A1X7VSX3_AMPQE</name>
<dbReference type="AlphaFoldDB" id="A0A1X7VSX3"/>
<feature type="compositionally biased region" description="Low complexity" evidence="1">
    <location>
        <begin position="87"/>
        <end position="98"/>
    </location>
</feature>
<evidence type="ECO:0000313" key="2">
    <source>
        <dbReference type="EnsemblMetazoa" id="Aqu2.1.43182_001"/>
    </source>
</evidence>
<dbReference type="EnsemblMetazoa" id="Aqu2.1.43182_001">
    <property type="protein sequence ID" value="Aqu2.1.43182_001"/>
    <property type="gene ID" value="Aqu2.1.43182"/>
</dbReference>
<feature type="region of interest" description="Disordered" evidence="1">
    <location>
        <begin position="1"/>
        <end position="20"/>
    </location>
</feature>
<evidence type="ECO:0000256" key="1">
    <source>
        <dbReference type="SAM" id="MobiDB-lite"/>
    </source>
</evidence>
<organism evidence="2">
    <name type="scientific">Amphimedon queenslandica</name>
    <name type="common">Sponge</name>
    <dbReference type="NCBI Taxonomy" id="400682"/>
    <lineage>
        <taxon>Eukaryota</taxon>
        <taxon>Metazoa</taxon>
        <taxon>Porifera</taxon>
        <taxon>Demospongiae</taxon>
        <taxon>Heteroscleromorpha</taxon>
        <taxon>Haplosclerida</taxon>
        <taxon>Niphatidae</taxon>
        <taxon>Amphimedon</taxon>
    </lineage>
</organism>
<sequence length="98" mass="10861">MSKVEEADSVLKKMPVTEATKTEMEQAKELLGQGMELLNAMSENGWAVVQEYEADALVDDSDDENKMEKAEKTAEKKATARKRKSARPAASAPKIQKF</sequence>
<feature type="region of interest" description="Disordered" evidence="1">
    <location>
        <begin position="59"/>
        <end position="98"/>
    </location>
</feature>
<reference evidence="2" key="1">
    <citation type="submission" date="2017-05" db="UniProtKB">
        <authorList>
            <consortium name="EnsemblMetazoa"/>
        </authorList>
    </citation>
    <scope>IDENTIFICATION</scope>
</reference>
<feature type="compositionally biased region" description="Basic and acidic residues" evidence="1">
    <location>
        <begin position="1"/>
        <end position="11"/>
    </location>
</feature>
<feature type="compositionally biased region" description="Basic and acidic residues" evidence="1">
    <location>
        <begin position="64"/>
        <end position="78"/>
    </location>
</feature>
<dbReference type="InParanoid" id="A0A1X7VSX3"/>